<organism evidence="2 3">
    <name type="scientific">Ignelater luminosus</name>
    <name type="common">Cucubano</name>
    <name type="synonym">Pyrophorus luminosus</name>
    <dbReference type="NCBI Taxonomy" id="2038154"/>
    <lineage>
        <taxon>Eukaryota</taxon>
        <taxon>Metazoa</taxon>
        <taxon>Ecdysozoa</taxon>
        <taxon>Arthropoda</taxon>
        <taxon>Hexapoda</taxon>
        <taxon>Insecta</taxon>
        <taxon>Pterygota</taxon>
        <taxon>Neoptera</taxon>
        <taxon>Endopterygota</taxon>
        <taxon>Coleoptera</taxon>
        <taxon>Polyphaga</taxon>
        <taxon>Elateriformia</taxon>
        <taxon>Elateroidea</taxon>
        <taxon>Elateridae</taxon>
        <taxon>Agrypninae</taxon>
        <taxon>Pyrophorini</taxon>
        <taxon>Ignelater</taxon>
    </lineage>
</organism>
<feature type="region of interest" description="Disordered" evidence="1">
    <location>
        <begin position="289"/>
        <end position="321"/>
    </location>
</feature>
<evidence type="ECO:0000313" key="2">
    <source>
        <dbReference type="EMBL" id="KAF2903213.1"/>
    </source>
</evidence>
<accession>A0A8K0DH86</accession>
<proteinExistence type="predicted"/>
<dbReference type="OrthoDB" id="6753532at2759"/>
<evidence type="ECO:0008006" key="4">
    <source>
        <dbReference type="Google" id="ProtNLM"/>
    </source>
</evidence>
<evidence type="ECO:0000313" key="3">
    <source>
        <dbReference type="Proteomes" id="UP000801492"/>
    </source>
</evidence>
<comment type="caution">
    <text evidence="2">The sequence shown here is derived from an EMBL/GenBank/DDBJ whole genome shotgun (WGS) entry which is preliminary data.</text>
</comment>
<gene>
    <name evidence="2" type="ORF">ILUMI_02970</name>
</gene>
<sequence length="321" mass="36189">MLLLVYRKVEQNAAVAARLYAERFPERIAPCLQQFVDAVHALQLRRGRNDPEDEDDIATEPDAGPSASKAFASLNTASKWVERQPECNHLQLLTVKRIRDLTAQMHSPDTKTTDIWSQEDLIAVMDGMRQGMPPFRASRLFNIPRHTLRNHLASGSLKTSLGHGSVLSDAQEAEHLEIAKRRAQKLKPARAQKTNCAILVVVVDDYFTKLETVLTEKSFQEKPSQIYNMNKKGCQLALHHQQTVLAHKGTSCCTRAWDIRIVEAAEQHDIKSTFARSVLDEILENAHENNAQVSNKTSDEPVAGPNGLNSQRRNLKVERRY</sequence>
<protein>
    <recommendedName>
        <fullName evidence="4">HTH psq-type domain-containing protein</fullName>
    </recommendedName>
</protein>
<evidence type="ECO:0000256" key="1">
    <source>
        <dbReference type="SAM" id="MobiDB-lite"/>
    </source>
</evidence>
<dbReference type="Gene3D" id="1.10.10.60">
    <property type="entry name" value="Homeodomain-like"/>
    <property type="match status" value="1"/>
</dbReference>
<reference evidence="2" key="1">
    <citation type="submission" date="2019-08" db="EMBL/GenBank/DDBJ databases">
        <title>The genome of the North American firefly Photinus pyralis.</title>
        <authorList>
            <consortium name="Photinus pyralis genome working group"/>
            <person name="Fallon T.R."/>
            <person name="Sander Lower S.E."/>
            <person name="Weng J.-K."/>
        </authorList>
    </citation>
    <scope>NUCLEOTIDE SEQUENCE</scope>
    <source>
        <strain evidence="2">TRF0915ILg1</strain>
        <tissue evidence="2">Whole body</tissue>
    </source>
</reference>
<feature type="region of interest" description="Disordered" evidence="1">
    <location>
        <begin position="46"/>
        <end position="68"/>
    </location>
</feature>
<dbReference type="EMBL" id="VTPC01001080">
    <property type="protein sequence ID" value="KAF2903213.1"/>
    <property type="molecule type" value="Genomic_DNA"/>
</dbReference>
<keyword evidence="3" id="KW-1185">Reference proteome</keyword>
<name>A0A8K0DH86_IGNLU</name>
<dbReference type="Proteomes" id="UP000801492">
    <property type="component" value="Unassembled WGS sequence"/>
</dbReference>
<dbReference type="AlphaFoldDB" id="A0A8K0DH86"/>